<evidence type="ECO:0000259" key="9">
    <source>
        <dbReference type="PROSITE" id="PS01124"/>
    </source>
</evidence>
<evidence type="ECO:0000256" key="5">
    <source>
        <dbReference type="ARBA" id="ARBA00023125"/>
    </source>
</evidence>
<dbReference type="Gene3D" id="2.60.40.10">
    <property type="entry name" value="Immunoglobulins"/>
    <property type="match status" value="1"/>
</dbReference>
<dbReference type="FunFam" id="1.10.10.60:FF:000284">
    <property type="entry name" value="Two-component system sensor histidine kinase/response regulator"/>
    <property type="match status" value="1"/>
</dbReference>
<dbReference type="InterPro" id="IPR013783">
    <property type="entry name" value="Ig-like_fold"/>
</dbReference>
<dbReference type="CDD" id="cd00082">
    <property type="entry name" value="HisKA"/>
    <property type="match status" value="1"/>
</dbReference>
<keyword evidence="12" id="KW-0418">Kinase</keyword>
<dbReference type="RefSeq" id="WP_118422251.1">
    <property type="nucleotide sequence ID" value="NZ_QRZF01000026.1"/>
</dbReference>
<dbReference type="SUPFAM" id="SSF55874">
    <property type="entry name" value="ATPase domain of HSP90 chaperone/DNA topoisomerase II/histidine kinase"/>
    <property type="match status" value="1"/>
</dbReference>
<feature type="domain" description="Response regulatory" evidence="11">
    <location>
        <begin position="1091"/>
        <end position="1206"/>
    </location>
</feature>
<accession>A0A412XS10</accession>
<dbReference type="InterPro" id="IPR018062">
    <property type="entry name" value="HTH_AraC-typ_CS"/>
</dbReference>
<protein>
    <recommendedName>
        <fullName evidence="2">histidine kinase</fullName>
        <ecNumber evidence="2">2.7.13.3</ecNumber>
    </recommendedName>
</protein>
<dbReference type="PROSITE" id="PS50110">
    <property type="entry name" value="RESPONSE_REGULATORY"/>
    <property type="match status" value="1"/>
</dbReference>
<dbReference type="InterPro" id="IPR018060">
    <property type="entry name" value="HTH_AraC"/>
</dbReference>
<dbReference type="Pfam" id="PF00072">
    <property type="entry name" value="Response_reg"/>
    <property type="match status" value="1"/>
</dbReference>
<dbReference type="PANTHER" id="PTHR43547">
    <property type="entry name" value="TWO-COMPONENT HISTIDINE KINASE"/>
    <property type="match status" value="1"/>
</dbReference>
<dbReference type="InterPro" id="IPR011123">
    <property type="entry name" value="Y_Y_Y"/>
</dbReference>
<dbReference type="GO" id="GO:0003700">
    <property type="term" value="F:DNA-binding transcription factor activity"/>
    <property type="evidence" value="ECO:0007669"/>
    <property type="project" value="InterPro"/>
</dbReference>
<dbReference type="FunFam" id="3.40.50.2300:FF:000138">
    <property type="entry name" value="Two-component system sensor histidine kinase/response regulator"/>
    <property type="match status" value="1"/>
</dbReference>
<dbReference type="InterPro" id="IPR003661">
    <property type="entry name" value="HisK_dim/P_dom"/>
</dbReference>
<feature type="domain" description="HTH araC/xylS-type" evidence="9">
    <location>
        <begin position="1238"/>
        <end position="1337"/>
    </location>
</feature>
<feature type="transmembrane region" description="Helical" evidence="8">
    <location>
        <begin position="785"/>
        <end position="806"/>
    </location>
</feature>
<dbReference type="Pfam" id="PF07494">
    <property type="entry name" value="Reg_prop"/>
    <property type="match status" value="6"/>
</dbReference>
<dbReference type="FunFam" id="1.10.287.130:FF:000045">
    <property type="entry name" value="Two-component system sensor histidine kinase/response regulator"/>
    <property type="match status" value="1"/>
</dbReference>
<proteinExistence type="predicted"/>
<keyword evidence="5" id="KW-0238">DNA-binding</keyword>
<evidence type="ECO:0000313" key="12">
    <source>
        <dbReference type="EMBL" id="RGV48014.1"/>
    </source>
</evidence>
<organism evidence="12 13">
    <name type="scientific">Bacteroides intestinalis</name>
    <dbReference type="NCBI Taxonomy" id="329854"/>
    <lineage>
        <taxon>Bacteria</taxon>
        <taxon>Pseudomonadati</taxon>
        <taxon>Bacteroidota</taxon>
        <taxon>Bacteroidia</taxon>
        <taxon>Bacteroidales</taxon>
        <taxon>Bacteroidaceae</taxon>
        <taxon>Bacteroides</taxon>
    </lineage>
</organism>
<dbReference type="SMART" id="SM00388">
    <property type="entry name" value="HisKA"/>
    <property type="match status" value="1"/>
</dbReference>
<dbReference type="InterPro" id="IPR001789">
    <property type="entry name" value="Sig_transdc_resp-reg_receiver"/>
</dbReference>
<dbReference type="Gene3D" id="1.10.287.130">
    <property type="match status" value="1"/>
</dbReference>
<evidence type="ECO:0000256" key="8">
    <source>
        <dbReference type="SAM" id="Phobius"/>
    </source>
</evidence>
<comment type="catalytic activity">
    <reaction evidence="1">
        <text>ATP + protein L-histidine = ADP + protein N-phospho-L-histidine.</text>
        <dbReference type="EC" id="2.7.13.3"/>
    </reaction>
</comment>
<dbReference type="Gene3D" id="3.30.565.10">
    <property type="entry name" value="Histidine kinase-like ATPase, C-terminal domain"/>
    <property type="match status" value="1"/>
</dbReference>
<dbReference type="Pfam" id="PF02518">
    <property type="entry name" value="HATPase_c"/>
    <property type="match status" value="1"/>
</dbReference>
<dbReference type="SUPFAM" id="SSF47384">
    <property type="entry name" value="Homodimeric domain of signal transducing histidine kinase"/>
    <property type="match status" value="1"/>
</dbReference>
<dbReference type="PROSITE" id="PS01124">
    <property type="entry name" value="HTH_ARAC_FAMILY_2"/>
    <property type="match status" value="1"/>
</dbReference>
<dbReference type="SMART" id="SM00342">
    <property type="entry name" value="HTH_ARAC"/>
    <property type="match status" value="1"/>
</dbReference>
<dbReference type="Gene3D" id="1.10.10.60">
    <property type="entry name" value="Homeodomain-like"/>
    <property type="match status" value="2"/>
</dbReference>
<dbReference type="PANTHER" id="PTHR43547:SF2">
    <property type="entry name" value="HYBRID SIGNAL TRANSDUCTION HISTIDINE KINASE C"/>
    <property type="match status" value="1"/>
</dbReference>
<keyword evidence="6" id="KW-0804">Transcription</keyword>
<dbReference type="PROSITE" id="PS50109">
    <property type="entry name" value="HIS_KIN"/>
    <property type="match status" value="1"/>
</dbReference>
<keyword evidence="8" id="KW-1133">Transmembrane helix</keyword>
<dbReference type="EMBL" id="QRZF01000026">
    <property type="protein sequence ID" value="RGV48014.1"/>
    <property type="molecule type" value="Genomic_DNA"/>
</dbReference>
<dbReference type="Pfam" id="PF12833">
    <property type="entry name" value="HTH_18"/>
    <property type="match status" value="1"/>
</dbReference>
<dbReference type="Pfam" id="PF00512">
    <property type="entry name" value="HisKA"/>
    <property type="match status" value="1"/>
</dbReference>
<gene>
    <name evidence="12" type="ORF">DWW10_23260</name>
</gene>
<dbReference type="Pfam" id="PF07495">
    <property type="entry name" value="Y_Y_Y"/>
    <property type="match status" value="1"/>
</dbReference>
<evidence type="ECO:0000256" key="4">
    <source>
        <dbReference type="ARBA" id="ARBA00023015"/>
    </source>
</evidence>
<dbReference type="InterPro" id="IPR009057">
    <property type="entry name" value="Homeodomain-like_sf"/>
</dbReference>
<dbReference type="InterPro" id="IPR036890">
    <property type="entry name" value="HATPase_C_sf"/>
</dbReference>
<dbReference type="SUPFAM" id="SSF46689">
    <property type="entry name" value="Homeodomain-like"/>
    <property type="match status" value="1"/>
</dbReference>
<keyword evidence="4" id="KW-0805">Transcription regulation</keyword>
<evidence type="ECO:0000256" key="6">
    <source>
        <dbReference type="ARBA" id="ARBA00023163"/>
    </source>
</evidence>
<keyword evidence="3 7" id="KW-0597">Phosphoprotein</keyword>
<dbReference type="GO" id="GO:0000155">
    <property type="term" value="F:phosphorelay sensor kinase activity"/>
    <property type="evidence" value="ECO:0007669"/>
    <property type="project" value="InterPro"/>
</dbReference>
<dbReference type="EC" id="2.7.13.3" evidence="2"/>
<evidence type="ECO:0000259" key="10">
    <source>
        <dbReference type="PROSITE" id="PS50109"/>
    </source>
</evidence>
<evidence type="ECO:0000313" key="13">
    <source>
        <dbReference type="Proteomes" id="UP000283850"/>
    </source>
</evidence>
<keyword evidence="12" id="KW-0808">Transferase</keyword>
<dbReference type="PROSITE" id="PS00041">
    <property type="entry name" value="HTH_ARAC_FAMILY_1"/>
    <property type="match status" value="1"/>
</dbReference>
<dbReference type="SMART" id="SM00448">
    <property type="entry name" value="REC"/>
    <property type="match status" value="1"/>
</dbReference>
<dbReference type="Gene3D" id="3.40.50.2300">
    <property type="match status" value="1"/>
</dbReference>
<dbReference type="InterPro" id="IPR011047">
    <property type="entry name" value="Quinoprotein_ADH-like_sf"/>
</dbReference>
<dbReference type="SMART" id="SM00387">
    <property type="entry name" value="HATPase_c"/>
    <property type="match status" value="1"/>
</dbReference>
<evidence type="ECO:0000256" key="2">
    <source>
        <dbReference type="ARBA" id="ARBA00012438"/>
    </source>
</evidence>
<evidence type="ECO:0000256" key="1">
    <source>
        <dbReference type="ARBA" id="ARBA00000085"/>
    </source>
</evidence>
<dbReference type="InterPro" id="IPR015943">
    <property type="entry name" value="WD40/YVTN_repeat-like_dom_sf"/>
</dbReference>
<feature type="modified residue" description="4-aspartylphosphate" evidence="7">
    <location>
        <position position="1139"/>
    </location>
</feature>
<dbReference type="FunFam" id="2.60.40.10:FF:000791">
    <property type="entry name" value="Two-component system sensor histidine kinase/response regulator"/>
    <property type="match status" value="1"/>
</dbReference>
<dbReference type="Gene3D" id="2.130.10.10">
    <property type="entry name" value="YVTN repeat-like/Quinoprotein amine dehydrogenase"/>
    <property type="match status" value="2"/>
</dbReference>
<dbReference type="CDD" id="cd17574">
    <property type="entry name" value="REC_OmpR"/>
    <property type="match status" value="1"/>
</dbReference>
<dbReference type="InterPro" id="IPR003594">
    <property type="entry name" value="HATPase_dom"/>
</dbReference>
<dbReference type="SUPFAM" id="SSF52172">
    <property type="entry name" value="CheY-like"/>
    <property type="match status" value="1"/>
</dbReference>
<name>A0A412XS10_9BACE</name>
<sequence length="1344" mass="154711">MKYITFILLFSVLYLENAVSQQTTYYFKHYNINSKLSQNTIMSIFQDSKGFIWLGTKNGLNRFDGYDFKIYQRGSSPKDLKNSMIYSIAEDSDQTLWIATDKGIFLYNPFTENFSGFKVKTENQEGIEGSVSKIIIDKENNRAWILAGPDLFLYQIKENKLYRISDKFRTHHAHNPSALYINNEGLAYIGFPRTGVFSYNAETEKITFIHKNNNTPTVISDYKNDSILLGTMNNGLYVIDKTTGISRKVDVNENIDPKIIDSNLFVRDIKQITESEYWIGTESGIYILKGDITQHIAHEEFNDQSLSDNAIYSIFKDREGGIWIGSYFGGIDYIPPHYSYFENFYPIAYKNSVSGNRVREFVSDEHGNLWIATEDNGLNYYDVSNGTFTHISPQSKPLSISFTNIQCLNLSQDKLWIGTFSKGIDVLDLKTKQHKHYEKSDQPNSIDNNDIFAIYTDKRNTVWICSSSGIYTYIPEIDGFKIFEGIRGTFISDILEDKNGHIWFTTYNRGAIRYNPKDGKIKEFRYDEENPYSLCYDRVTCIFEDSKQHLWFGSEDGGFCRYDDTTESFTRVTTQHGLPSNVIYTILEDDNHHLWLSTNNGLVDFNPQTMTVEALYNLTNGLQSKQFNYNSGIKTQDGTLYFGSINGFVAFNPKNFRPNKNKYSVVLTGFYVFNKEVKVDSIHRIMDKAMPYAKAIRLNYDQATFSFSFSSLNYSTERNEKYAYKLEGVDPKWIYIDNISRISYNSIPPGNYTFRIKYSKDGHQWNKEETQIKINIIPPLWQTSWAYALYIFIISCILFVILRLYTNRKKKQVEEKMAHQEQMRKEEIYKAKIDFFTNIAHEIRTPITLIKAPLDYILNSRLNEQEVKENLTTMERNTDRLLVLVNQLLDFRKIESKVFTLSLKVKNINSIVINTYNRFMPAARQRHLDMTLECPEQNIVASVDEEAITKVCSNLFNNAIKYSASYIKVILSVDEETSSFRITVKNDGKPIPEDMRESIFEAFFQIRDASQPAQPGSGIGLTLATSLVQLHNGMLYLDAEAEDTSFVVQIPTNISTDTQIIDTTPSIEENIKAEDDELFLMSKTSSTTKGTVLIVEDNEELQIFLTNQLSKYYQVFKAGNGIEALEILKTEIISLIISDVMMPLMDGLEFCKIIKTNLETCHIPFIMLTAKTTLDNKIEGLKIGADAYIEKPFAMPYLLVQIENLLESRIRLRQNFANSPYIATSTMAQNKADEDFLNKMTDIIKQNIENENFNVDNLAEEMCMSRTSLHRKVKGMTDMTPGDFIRIIRLKRAAELLAEGNYQVSEICMLIGIRSLSYFSKIFQKQFGILPKDFIKSRGALPPQ</sequence>
<reference evidence="12 13" key="1">
    <citation type="submission" date="2018-08" db="EMBL/GenBank/DDBJ databases">
        <title>A genome reference for cultivated species of the human gut microbiota.</title>
        <authorList>
            <person name="Zou Y."/>
            <person name="Xue W."/>
            <person name="Luo G."/>
        </authorList>
    </citation>
    <scope>NUCLEOTIDE SEQUENCE [LARGE SCALE GENOMIC DNA]</scope>
    <source>
        <strain evidence="12 13">AF14-32</strain>
    </source>
</reference>
<dbReference type="InterPro" id="IPR036097">
    <property type="entry name" value="HisK_dim/P_sf"/>
</dbReference>
<dbReference type="GO" id="GO:0043565">
    <property type="term" value="F:sequence-specific DNA binding"/>
    <property type="evidence" value="ECO:0007669"/>
    <property type="project" value="InterPro"/>
</dbReference>
<keyword evidence="8" id="KW-0812">Transmembrane</keyword>
<evidence type="ECO:0000259" key="11">
    <source>
        <dbReference type="PROSITE" id="PS50110"/>
    </source>
</evidence>
<comment type="caution">
    <text evidence="12">The sequence shown here is derived from an EMBL/GenBank/DDBJ whole genome shotgun (WGS) entry which is preliminary data.</text>
</comment>
<dbReference type="InterPro" id="IPR011110">
    <property type="entry name" value="Reg_prop"/>
</dbReference>
<dbReference type="InterPro" id="IPR005467">
    <property type="entry name" value="His_kinase_dom"/>
</dbReference>
<feature type="domain" description="Histidine kinase" evidence="10">
    <location>
        <begin position="838"/>
        <end position="1054"/>
    </location>
</feature>
<dbReference type="InterPro" id="IPR011006">
    <property type="entry name" value="CheY-like_superfamily"/>
</dbReference>
<dbReference type="Proteomes" id="UP000283850">
    <property type="component" value="Unassembled WGS sequence"/>
</dbReference>
<dbReference type="SUPFAM" id="SSF50998">
    <property type="entry name" value="Quinoprotein alcohol dehydrogenase-like"/>
    <property type="match status" value="2"/>
</dbReference>
<dbReference type="InterPro" id="IPR004358">
    <property type="entry name" value="Sig_transdc_His_kin-like_C"/>
</dbReference>
<keyword evidence="8" id="KW-0472">Membrane</keyword>
<evidence type="ECO:0000256" key="3">
    <source>
        <dbReference type="ARBA" id="ARBA00022553"/>
    </source>
</evidence>
<dbReference type="PRINTS" id="PR00344">
    <property type="entry name" value="BCTRLSENSOR"/>
</dbReference>
<evidence type="ECO:0000256" key="7">
    <source>
        <dbReference type="PROSITE-ProRule" id="PRU00169"/>
    </source>
</evidence>